<keyword evidence="3" id="KW-1185">Reference proteome</keyword>
<dbReference type="AlphaFoldDB" id="A0A0W1AME9"/>
<dbReference type="RefSeq" id="WP_058479474.1">
    <property type="nucleotide sequence ID" value="NZ_CAAAIQ010000027.1"/>
</dbReference>
<name>A0A0W1AME9_9GAMM</name>
<reference evidence="2 3" key="1">
    <citation type="submission" date="2015-11" db="EMBL/GenBank/DDBJ databases">
        <title>Genomic analysis of 38 Legionella species identifies large and diverse effector repertoires.</title>
        <authorList>
            <person name="Burstein D."/>
            <person name="Amaro F."/>
            <person name="Zusman T."/>
            <person name="Lifshitz Z."/>
            <person name="Cohen O."/>
            <person name="Gilbert J.A."/>
            <person name="Pupko T."/>
            <person name="Shuman H.A."/>
            <person name="Segal G."/>
        </authorList>
    </citation>
    <scope>NUCLEOTIDE SEQUENCE [LARGE SCALE GENOMIC DNA]</scope>
    <source>
        <strain evidence="2 3">ATCC 51914</strain>
    </source>
</reference>
<evidence type="ECO:0000313" key="3">
    <source>
        <dbReference type="Proteomes" id="UP000054729"/>
    </source>
</evidence>
<proteinExistence type="predicted"/>
<dbReference type="EMBL" id="LNZB01000011">
    <property type="protein sequence ID" value="KTD82522.1"/>
    <property type="molecule type" value="Genomic_DNA"/>
</dbReference>
<evidence type="ECO:0000256" key="1">
    <source>
        <dbReference type="SAM" id="SignalP"/>
    </source>
</evidence>
<evidence type="ECO:0008006" key="4">
    <source>
        <dbReference type="Google" id="ProtNLM"/>
    </source>
</evidence>
<accession>A0A0W1AME9</accession>
<dbReference type="OrthoDB" id="5651254at2"/>
<dbReference type="Proteomes" id="UP000054729">
    <property type="component" value="Unassembled WGS sequence"/>
</dbReference>
<organism evidence="2 3">
    <name type="scientific">Legionella waltersii</name>
    <dbReference type="NCBI Taxonomy" id="66969"/>
    <lineage>
        <taxon>Bacteria</taxon>
        <taxon>Pseudomonadati</taxon>
        <taxon>Pseudomonadota</taxon>
        <taxon>Gammaproteobacteria</taxon>
        <taxon>Legionellales</taxon>
        <taxon>Legionellaceae</taxon>
        <taxon>Legionella</taxon>
    </lineage>
</organism>
<protein>
    <recommendedName>
        <fullName evidence="4">Secreted protein</fullName>
    </recommendedName>
</protein>
<dbReference type="PATRIC" id="fig|66969.6.peg.687"/>
<sequence length="78" mass="8418">MNTRSMCSGLLKMVVMSGLFFMALSMTSVANAAGGCGEGYHPAIYNGTCVPNHPGPFATPAPYHPGCWRNMWGQLRCY</sequence>
<keyword evidence="1" id="KW-0732">Signal</keyword>
<gene>
    <name evidence="2" type="ORF">Lwal_0639</name>
</gene>
<feature type="chain" id="PRO_5006919927" description="Secreted protein" evidence="1">
    <location>
        <begin position="33"/>
        <end position="78"/>
    </location>
</feature>
<evidence type="ECO:0000313" key="2">
    <source>
        <dbReference type="EMBL" id="KTD82522.1"/>
    </source>
</evidence>
<feature type="signal peptide" evidence="1">
    <location>
        <begin position="1"/>
        <end position="32"/>
    </location>
</feature>
<comment type="caution">
    <text evidence="2">The sequence shown here is derived from an EMBL/GenBank/DDBJ whole genome shotgun (WGS) entry which is preliminary data.</text>
</comment>